<feature type="domain" description="Vitamin K epoxide reductase" evidence="12">
    <location>
        <begin position="106"/>
        <end position="246"/>
    </location>
</feature>
<accession>A0A2P5EAX3</accession>
<dbReference type="InterPro" id="IPR036249">
    <property type="entry name" value="Thioredoxin-like_sf"/>
</dbReference>
<dbReference type="Proteomes" id="UP000237000">
    <property type="component" value="Unassembled WGS sequence"/>
</dbReference>
<comment type="similarity">
    <text evidence="2">Belongs to the VKOR family.</text>
</comment>
<comment type="caution">
    <text evidence="13">The sequence shown here is derived from an EMBL/GenBank/DDBJ whole genome shotgun (WGS) entry which is preliminary data.</text>
</comment>
<feature type="transmembrane region" description="Helical" evidence="11">
    <location>
        <begin position="255"/>
        <end position="273"/>
    </location>
</feature>
<dbReference type="InterPro" id="IPR012932">
    <property type="entry name" value="VKOR"/>
</dbReference>
<dbReference type="PANTHER" id="PTHR34573">
    <property type="entry name" value="VKC DOMAIN-CONTAINING PROTEIN"/>
    <property type="match status" value="1"/>
</dbReference>
<dbReference type="SMART" id="SM00756">
    <property type="entry name" value="VKc"/>
    <property type="match status" value="1"/>
</dbReference>
<dbReference type="Gene3D" id="1.20.1440.130">
    <property type="entry name" value="VKOR domain"/>
    <property type="match status" value="1"/>
</dbReference>
<evidence type="ECO:0000256" key="2">
    <source>
        <dbReference type="ARBA" id="ARBA00006214"/>
    </source>
</evidence>
<evidence type="ECO:0000256" key="7">
    <source>
        <dbReference type="ARBA" id="ARBA00023136"/>
    </source>
</evidence>
<dbReference type="GO" id="GO:0048038">
    <property type="term" value="F:quinone binding"/>
    <property type="evidence" value="ECO:0007669"/>
    <property type="project" value="UniProtKB-KW"/>
</dbReference>
<evidence type="ECO:0000256" key="6">
    <source>
        <dbReference type="ARBA" id="ARBA00023002"/>
    </source>
</evidence>
<keyword evidence="9" id="KW-0676">Redox-active center</keyword>
<dbReference type="Pfam" id="PF07884">
    <property type="entry name" value="VKOR"/>
    <property type="match status" value="1"/>
</dbReference>
<name>A0A2P5EAX3_TREOI</name>
<organism evidence="13 14">
    <name type="scientific">Trema orientale</name>
    <name type="common">Charcoal tree</name>
    <name type="synonym">Celtis orientalis</name>
    <dbReference type="NCBI Taxonomy" id="63057"/>
    <lineage>
        <taxon>Eukaryota</taxon>
        <taxon>Viridiplantae</taxon>
        <taxon>Streptophyta</taxon>
        <taxon>Embryophyta</taxon>
        <taxon>Tracheophyta</taxon>
        <taxon>Spermatophyta</taxon>
        <taxon>Magnoliopsida</taxon>
        <taxon>eudicotyledons</taxon>
        <taxon>Gunneridae</taxon>
        <taxon>Pentapetalae</taxon>
        <taxon>rosids</taxon>
        <taxon>fabids</taxon>
        <taxon>Rosales</taxon>
        <taxon>Cannabaceae</taxon>
        <taxon>Trema</taxon>
    </lineage>
</organism>
<evidence type="ECO:0000256" key="1">
    <source>
        <dbReference type="ARBA" id="ARBA00004141"/>
    </source>
</evidence>
<evidence type="ECO:0000256" key="8">
    <source>
        <dbReference type="ARBA" id="ARBA00023157"/>
    </source>
</evidence>
<evidence type="ECO:0000256" key="3">
    <source>
        <dbReference type="ARBA" id="ARBA00022692"/>
    </source>
</evidence>
<dbReference type="STRING" id="63057.A0A2P5EAX3"/>
<feature type="transmembrane region" description="Helical" evidence="11">
    <location>
        <begin position="220"/>
        <end position="243"/>
    </location>
</feature>
<feature type="transmembrane region" description="Helical" evidence="11">
    <location>
        <begin position="154"/>
        <end position="176"/>
    </location>
</feature>
<feature type="transmembrane region" description="Helical" evidence="11">
    <location>
        <begin position="196"/>
        <end position="214"/>
    </location>
</feature>
<dbReference type="SUPFAM" id="SSF52833">
    <property type="entry name" value="Thioredoxin-like"/>
    <property type="match status" value="1"/>
</dbReference>
<keyword evidence="5 11" id="KW-1133">Transmembrane helix</keyword>
<evidence type="ECO:0000259" key="12">
    <source>
        <dbReference type="SMART" id="SM00756"/>
    </source>
</evidence>
<dbReference type="InParanoid" id="A0A2P5EAX3"/>
<keyword evidence="6" id="KW-0560">Oxidoreductase</keyword>
<dbReference type="CDD" id="cd12916">
    <property type="entry name" value="VKOR_1"/>
    <property type="match status" value="1"/>
</dbReference>
<feature type="compositionally biased region" description="Low complexity" evidence="10">
    <location>
        <begin position="75"/>
        <end position="105"/>
    </location>
</feature>
<dbReference type="Gene3D" id="3.40.30.10">
    <property type="entry name" value="Glutaredoxin"/>
    <property type="match status" value="1"/>
</dbReference>
<evidence type="ECO:0000313" key="13">
    <source>
        <dbReference type="EMBL" id="PON82681.1"/>
    </source>
</evidence>
<feature type="region of interest" description="Disordered" evidence="10">
    <location>
        <begin position="56"/>
        <end position="105"/>
    </location>
</feature>
<evidence type="ECO:0000256" key="4">
    <source>
        <dbReference type="ARBA" id="ARBA00022719"/>
    </source>
</evidence>
<dbReference type="EMBL" id="JXTC01000189">
    <property type="protein sequence ID" value="PON82681.1"/>
    <property type="molecule type" value="Genomic_DNA"/>
</dbReference>
<keyword evidence="8" id="KW-1015">Disulfide bond</keyword>
<evidence type="ECO:0000256" key="10">
    <source>
        <dbReference type="SAM" id="MobiDB-lite"/>
    </source>
</evidence>
<reference evidence="14" key="1">
    <citation type="submission" date="2016-06" db="EMBL/GenBank/DDBJ databases">
        <title>Parallel loss of symbiosis genes in relatives of nitrogen-fixing non-legume Parasponia.</title>
        <authorList>
            <person name="Van Velzen R."/>
            <person name="Holmer R."/>
            <person name="Bu F."/>
            <person name="Rutten L."/>
            <person name="Van Zeijl A."/>
            <person name="Liu W."/>
            <person name="Santuari L."/>
            <person name="Cao Q."/>
            <person name="Sharma T."/>
            <person name="Shen D."/>
            <person name="Roswanjaya Y."/>
            <person name="Wardhani T."/>
            <person name="Kalhor M.S."/>
            <person name="Jansen J."/>
            <person name="Van den Hoogen J."/>
            <person name="Gungor B."/>
            <person name="Hartog M."/>
            <person name="Hontelez J."/>
            <person name="Verver J."/>
            <person name="Yang W.-C."/>
            <person name="Schijlen E."/>
            <person name="Repin R."/>
            <person name="Schilthuizen M."/>
            <person name="Schranz E."/>
            <person name="Heidstra R."/>
            <person name="Miyata K."/>
            <person name="Fedorova E."/>
            <person name="Kohlen W."/>
            <person name="Bisseling T."/>
            <person name="Smit S."/>
            <person name="Geurts R."/>
        </authorList>
    </citation>
    <scope>NUCLEOTIDE SEQUENCE [LARGE SCALE GENOMIC DNA]</scope>
    <source>
        <strain evidence="14">cv. RG33-2</strain>
    </source>
</reference>
<dbReference type="OrthoDB" id="343052at2759"/>
<evidence type="ECO:0000313" key="14">
    <source>
        <dbReference type="Proteomes" id="UP000237000"/>
    </source>
</evidence>
<dbReference type="PANTHER" id="PTHR34573:SF1">
    <property type="entry name" value="VITAMIN K EPOXIDE REDUCTASE DOMAIN-CONTAINING PROTEIN"/>
    <property type="match status" value="1"/>
</dbReference>
<gene>
    <name evidence="13" type="ORF">TorRG33x02_214570</name>
</gene>
<comment type="subcellular location">
    <subcellularLocation>
        <location evidence="1">Membrane</location>
        <topology evidence="1">Multi-pass membrane protein</topology>
    </subcellularLocation>
</comment>
<keyword evidence="7 11" id="KW-0472">Membrane</keyword>
<dbReference type="GO" id="GO:0016491">
    <property type="term" value="F:oxidoreductase activity"/>
    <property type="evidence" value="ECO:0007669"/>
    <property type="project" value="UniProtKB-KW"/>
</dbReference>
<dbReference type="GO" id="GO:0016020">
    <property type="term" value="C:membrane"/>
    <property type="evidence" value="ECO:0007669"/>
    <property type="project" value="UniProtKB-SubCell"/>
</dbReference>
<proteinExistence type="inferred from homology"/>
<dbReference type="InterPro" id="IPR044698">
    <property type="entry name" value="VKOR/LTO1"/>
</dbReference>
<dbReference type="FunCoup" id="A0A2P5EAX3">
    <property type="interactions" value="1171"/>
</dbReference>
<dbReference type="InterPro" id="IPR038354">
    <property type="entry name" value="VKOR_sf"/>
</dbReference>
<evidence type="ECO:0000256" key="5">
    <source>
        <dbReference type="ARBA" id="ARBA00022989"/>
    </source>
</evidence>
<evidence type="ECO:0000256" key="9">
    <source>
        <dbReference type="ARBA" id="ARBA00023284"/>
    </source>
</evidence>
<keyword evidence="3 11" id="KW-0812">Transmembrane</keyword>
<sequence length="407" mass="43493">MATLASLSTPPPLPFSWRTSLLHYSPCLTQFSFAMLPNKNRAFSWGRGRRSLLLPLKCSTSPPTQDAEPEPNTTSSSSSSPSSPSSPSSSSSSSPSSSSSSSSSPRDWAYNLCAGLGGIGFLETTYLTYLKLTDSNAFCPIGGGSCSDILNSDYALIFGVPLPLIGMVAYGLVATLGLQSARKSLPFGLSETDARLVLLSSTTSMAAASAYFIYILSTKFTGASCSYCLLSALLSFSLFVITLKDFGLREIQKEVGLQLFIAGFVVITLNSSYSNSRTGPSSLDDINLPYFTTEITSASSPFSISLAKHLNSIGAKMYGAFWCSHCLEQKEMFGREAVKLLNYVECFPNGFKKGTTMEKACADAGIEGFPTWMINGKVLSGELEFSELAEASGFAFDKSSQPSEVVR</sequence>
<keyword evidence="4" id="KW-0874">Quinone</keyword>
<evidence type="ECO:0000256" key="11">
    <source>
        <dbReference type="SAM" id="Phobius"/>
    </source>
</evidence>
<dbReference type="AlphaFoldDB" id="A0A2P5EAX3"/>
<keyword evidence="14" id="KW-1185">Reference proteome</keyword>
<protein>
    <submittedName>
        <fullName evidence="13">Vitamin K epoxide reductase</fullName>
    </submittedName>
</protein>